<dbReference type="Gramene" id="ONIVA06G16820.1">
    <property type="protein sequence ID" value="ONIVA06G16820.1"/>
    <property type="gene ID" value="ONIVA06G16820"/>
</dbReference>
<reference evidence="2" key="2">
    <citation type="submission" date="2018-04" db="EMBL/GenBank/DDBJ databases">
        <title>OnivRS2 (Oryza nivara Reference Sequence Version 2).</title>
        <authorList>
            <person name="Zhang J."/>
            <person name="Kudrna D."/>
            <person name="Lee S."/>
            <person name="Talag J."/>
            <person name="Rajasekar S."/>
            <person name="Welchert J."/>
            <person name="Hsing Y.-I."/>
            <person name="Wing R.A."/>
        </authorList>
    </citation>
    <scope>NUCLEOTIDE SEQUENCE [LARGE SCALE GENOMIC DNA]</scope>
    <source>
        <strain evidence="2">SL10</strain>
    </source>
</reference>
<sequence length="194" mass="21799">MAHEPIDNHDGGRRRPAAGDGCSSRRRRGRVDQLVDLLEDEEGYLVLEQVEHVAHGEDVVHRAPAPATRRRRSRLAADVEDVEDEPRVEQQHLHEHLLLPPCHGAVFVVAPRFVLNAGDGLQAPPQRGRPLLAVVGEDTAERRPLRQLVRAVQRLVVVGADEHHLRGVLRVVDAVSNNLVFRLYAFGLYRFCTR</sequence>
<feature type="region of interest" description="Disordered" evidence="1">
    <location>
        <begin position="1"/>
        <end position="28"/>
    </location>
</feature>
<keyword evidence="3" id="KW-1185">Reference proteome</keyword>
<proteinExistence type="predicted"/>
<feature type="region of interest" description="Disordered" evidence="1">
    <location>
        <begin position="64"/>
        <end position="83"/>
    </location>
</feature>
<evidence type="ECO:0000313" key="2">
    <source>
        <dbReference type="EnsemblPlants" id="ONIVA06G16820.1"/>
    </source>
</evidence>
<dbReference type="EnsemblPlants" id="ONIVA06G16820.1">
    <property type="protein sequence ID" value="ONIVA06G16820.1"/>
    <property type="gene ID" value="ONIVA06G16820"/>
</dbReference>
<protein>
    <submittedName>
        <fullName evidence="2">Uncharacterized protein</fullName>
    </submittedName>
</protein>
<feature type="compositionally biased region" description="Basic and acidic residues" evidence="1">
    <location>
        <begin position="1"/>
        <end position="13"/>
    </location>
</feature>
<evidence type="ECO:0000313" key="3">
    <source>
        <dbReference type="Proteomes" id="UP000006591"/>
    </source>
</evidence>
<dbReference type="HOGENOM" id="CLU_1404491_0_0_1"/>
<name>A0A0E0HQJ8_ORYNI</name>
<dbReference type="AlphaFoldDB" id="A0A0E0HQJ8"/>
<reference evidence="2" key="1">
    <citation type="submission" date="2015-04" db="UniProtKB">
        <authorList>
            <consortium name="EnsemblPlants"/>
        </authorList>
    </citation>
    <scope>IDENTIFICATION</scope>
    <source>
        <strain evidence="2">SL10</strain>
    </source>
</reference>
<evidence type="ECO:0000256" key="1">
    <source>
        <dbReference type="SAM" id="MobiDB-lite"/>
    </source>
</evidence>
<dbReference type="Proteomes" id="UP000006591">
    <property type="component" value="Chromosome 6"/>
</dbReference>
<accession>A0A0E0HQJ8</accession>
<organism evidence="2">
    <name type="scientific">Oryza nivara</name>
    <name type="common">Indian wild rice</name>
    <name type="synonym">Oryza sativa f. spontanea</name>
    <dbReference type="NCBI Taxonomy" id="4536"/>
    <lineage>
        <taxon>Eukaryota</taxon>
        <taxon>Viridiplantae</taxon>
        <taxon>Streptophyta</taxon>
        <taxon>Embryophyta</taxon>
        <taxon>Tracheophyta</taxon>
        <taxon>Spermatophyta</taxon>
        <taxon>Magnoliopsida</taxon>
        <taxon>Liliopsida</taxon>
        <taxon>Poales</taxon>
        <taxon>Poaceae</taxon>
        <taxon>BOP clade</taxon>
        <taxon>Oryzoideae</taxon>
        <taxon>Oryzeae</taxon>
        <taxon>Oryzinae</taxon>
        <taxon>Oryza</taxon>
    </lineage>
</organism>